<dbReference type="GO" id="GO:0010181">
    <property type="term" value="F:FMN binding"/>
    <property type="evidence" value="ECO:0007669"/>
    <property type="project" value="InterPro"/>
</dbReference>
<evidence type="ECO:0000256" key="2">
    <source>
        <dbReference type="ARBA" id="ARBA00023002"/>
    </source>
</evidence>
<dbReference type="PROSITE" id="PS51349">
    <property type="entry name" value="FMN_HYDROXY_ACID_DH_2"/>
    <property type="match status" value="1"/>
</dbReference>
<dbReference type="InterPro" id="IPR037396">
    <property type="entry name" value="FMN_HAD"/>
</dbReference>
<keyword evidence="7" id="KW-0288">FMN</keyword>
<dbReference type="InterPro" id="IPR008259">
    <property type="entry name" value="FMN_hydac_DH_AS"/>
</dbReference>
<dbReference type="InterPro" id="IPR000262">
    <property type="entry name" value="FMN-dep_DH"/>
</dbReference>
<reference evidence="9" key="1">
    <citation type="submission" date="2020-04" db="EMBL/GenBank/DDBJ databases">
        <title>Genome Assembly and Annotation of Botryosphaeria dothidea sdau 11-99, a Latent Pathogen of Apple Fruit Ring Rot in China.</title>
        <authorList>
            <person name="Yu C."/>
            <person name="Diao Y."/>
            <person name="Lu Q."/>
            <person name="Zhao J."/>
            <person name="Cui S."/>
            <person name="Peng C."/>
            <person name="He B."/>
            <person name="Liu H."/>
        </authorList>
    </citation>
    <scope>NUCLEOTIDE SEQUENCE [LARGE SCALE GENOMIC DNA]</scope>
    <source>
        <strain evidence="9">Sdau11-99</strain>
    </source>
</reference>
<protein>
    <recommendedName>
        <fullName evidence="4">Oxidase FUB9</fullName>
    </recommendedName>
    <alternativeName>
        <fullName evidence="5">Fusaric acid biosynthesis protein 9</fullName>
    </alternativeName>
</protein>
<feature type="binding site" evidence="7">
    <location>
        <position position="272"/>
    </location>
    <ligand>
        <name>glyoxylate</name>
        <dbReference type="ChEBI" id="CHEBI:36655"/>
    </ligand>
</feature>
<evidence type="ECO:0000259" key="8">
    <source>
        <dbReference type="PROSITE" id="PS51349"/>
    </source>
</evidence>
<evidence type="ECO:0000256" key="7">
    <source>
        <dbReference type="PIRSR" id="PIRSR000138-2"/>
    </source>
</evidence>
<feature type="binding site" evidence="7">
    <location>
        <position position="173"/>
    </location>
    <ligand>
        <name>FMN</name>
        <dbReference type="ChEBI" id="CHEBI:58210"/>
    </ligand>
</feature>
<evidence type="ECO:0000256" key="3">
    <source>
        <dbReference type="ARBA" id="ARBA00024042"/>
    </source>
</evidence>
<comment type="cofactor">
    <cofactor evidence="1">
        <name>FMN</name>
        <dbReference type="ChEBI" id="CHEBI:58210"/>
    </cofactor>
</comment>
<feature type="domain" description="FMN hydroxy acid dehydrogenase" evidence="8">
    <location>
        <begin position="11"/>
        <end position="374"/>
    </location>
</feature>
<feature type="binding site" evidence="7">
    <location>
        <position position="119"/>
    </location>
    <ligand>
        <name>FMN</name>
        <dbReference type="ChEBI" id="CHEBI:58210"/>
    </ligand>
</feature>
<feature type="binding site" evidence="7">
    <location>
        <position position="245"/>
    </location>
    <ligand>
        <name>FMN</name>
        <dbReference type="ChEBI" id="CHEBI:58210"/>
    </ligand>
</feature>
<dbReference type="PROSITE" id="PS00557">
    <property type="entry name" value="FMN_HYDROXY_ACID_DH_1"/>
    <property type="match status" value="1"/>
</dbReference>
<dbReference type="Gene3D" id="3.20.20.70">
    <property type="entry name" value="Aldolase class I"/>
    <property type="match status" value="1"/>
</dbReference>
<dbReference type="AlphaFoldDB" id="A0A8H4N1Z0"/>
<keyword evidence="2" id="KW-0560">Oxidoreductase</keyword>
<feature type="active site" description="Proton acceptor" evidence="6">
    <location>
        <position position="269"/>
    </location>
</feature>
<dbReference type="PANTHER" id="PTHR10578">
    <property type="entry name" value="S -2-HYDROXY-ACID OXIDASE-RELATED"/>
    <property type="match status" value="1"/>
</dbReference>
<evidence type="ECO:0000256" key="4">
    <source>
        <dbReference type="ARBA" id="ARBA00073420"/>
    </source>
</evidence>
<sequence length="381" mass="41324">MAGRPLPFPESTKDLILSIDDLKKAGSKKLPIVARDFFNSGSVEQVTLAENTSAFSKYRLRPRVLRDVSGINTTTTVFGQNISFPLCISPTGLHALAHPDGELATARACATRHVHMGVSSMANCPIESIRKAGTAIWPGIANCMQLYTMKDKAKEERIIRRAEAAGCAALLLTADSPVLGVRYNEQRNNFRIPEGMGFPIVEKPTAVLDVNHFLDGFFKANNSDAHSWDEIAWLRSITKMQIWVKGILTAEDVIFAREYGCDGVIVSNHGGRQLDGTPATIDALPECVRAADGKISVHIDSGIRSGADIFKALALGAECCWVGRPVLWGLAYDGEAGVNKMLSILFEDFKRCMQLTGCSSIGDISKDCLGVFNPNGPLARL</sequence>
<feature type="binding site" evidence="7">
    <location>
        <position position="267"/>
    </location>
    <ligand>
        <name>FMN</name>
        <dbReference type="ChEBI" id="CHEBI:58210"/>
    </ligand>
</feature>
<dbReference type="Pfam" id="PF01070">
    <property type="entry name" value="FMN_dh"/>
    <property type="match status" value="1"/>
</dbReference>
<dbReference type="Proteomes" id="UP000572817">
    <property type="component" value="Unassembled WGS sequence"/>
</dbReference>
<dbReference type="SUPFAM" id="SSF51395">
    <property type="entry name" value="FMN-linked oxidoreductases"/>
    <property type="match status" value="1"/>
</dbReference>
<feature type="binding site" evidence="7">
    <location>
        <position position="269"/>
    </location>
    <ligand>
        <name>glyoxylate</name>
        <dbReference type="ChEBI" id="CHEBI:36655"/>
    </ligand>
</feature>
<keyword evidence="7" id="KW-0285">Flavoprotein</keyword>
<gene>
    <name evidence="9" type="ORF">GTA08_BOTSDO04830</name>
</gene>
<accession>A0A8H4N1Z0</accession>
<dbReference type="FunFam" id="3.20.20.70:FF:000056">
    <property type="entry name" value="hydroxyacid oxidase 2"/>
    <property type="match status" value="1"/>
</dbReference>
<dbReference type="CDD" id="cd02809">
    <property type="entry name" value="alpha_hydroxyacid_oxid_FMN"/>
    <property type="match status" value="1"/>
</dbReference>
<feature type="binding site" evidence="7">
    <location>
        <position position="147"/>
    </location>
    <ligand>
        <name>glyoxylate</name>
        <dbReference type="ChEBI" id="CHEBI:36655"/>
    </ligand>
</feature>
<comment type="caution">
    <text evidence="9">The sequence shown here is derived from an EMBL/GenBank/DDBJ whole genome shotgun (WGS) entry which is preliminary data.</text>
</comment>
<proteinExistence type="inferred from homology"/>
<evidence type="ECO:0000256" key="1">
    <source>
        <dbReference type="ARBA" id="ARBA00001917"/>
    </source>
</evidence>
<feature type="binding site" evidence="7">
    <location>
        <position position="182"/>
    </location>
    <ligand>
        <name>glyoxylate</name>
        <dbReference type="ChEBI" id="CHEBI:36655"/>
    </ligand>
</feature>
<dbReference type="EMBL" id="WWBZ02000022">
    <property type="protein sequence ID" value="KAF4307869.1"/>
    <property type="molecule type" value="Genomic_DNA"/>
</dbReference>
<evidence type="ECO:0000256" key="5">
    <source>
        <dbReference type="ARBA" id="ARBA00083297"/>
    </source>
</evidence>
<keyword evidence="10" id="KW-1185">Reference proteome</keyword>
<evidence type="ECO:0000256" key="6">
    <source>
        <dbReference type="PIRSR" id="PIRSR000138-1"/>
    </source>
</evidence>
<dbReference type="InterPro" id="IPR012133">
    <property type="entry name" value="Alpha-hydoxy_acid_DH_FMN"/>
</dbReference>
<feature type="binding site" evidence="7">
    <location>
        <begin position="323"/>
        <end position="324"/>
    </location>
    <ligand>
        <name>FMN</name>
        <dbReference type="ChEBI" id="CHEBI:58210"/>
    </ligand>
</feature>
<feature type="binding site" evidence="7">
    <location>
        <begin position="90"/>
        <end position="92"/>
    </location>
    <ligand>
        <name>FMN</name>
        <dbReference type="ChEBI" id="CHEBI:58210"/>
    </ligand>
</feature>
<organism evidence="9 10">
    <name type="scientific">Botryosphaeria dothidea</name>
    <dbReference type="NCBI Taxonomy" id="55169"/>
    <lineage>
        <taxon>Eukaryota</taxon>
        <taxon>Fungi</taxon>
        <taxon>Dikarya</taxon>
        <taxon>Ascomycota</taxon>
        <taxon>Pezizomycotina</taxon>
        <taxon>Dothideomycetes</taxon>
        <taxon>Dothideomycetes incertae sedis</taxon>
        <taxon>Botryosphaeriales</taxon>
        <taxon>Botryosphaeriaceae</taxon>
        <taxon>Botryosphaeria</taxon>
    </lineage>
</organism>
<dbReference type="PIRSF" id="PIRSF000138">
    <property type="entry name" value="Al-hdrx_acd_dh"/>
    <property type="match status" value="1"/>
</dbReference>
<dbReference type="InterPro" id="IPR013785">
    <property type="entry name" value="Aldolase_TIM"/>
</dbReference>
<name>A0A8H4N1Z0_9PEZI</name>
<dbReference type="GO" id="GO:0016491">
    <property type="term" value="F:oxidoreductase activity"/>
    <property type="evidence" value="ECO:0007669"/>
    <property type="project" value="UniProtKB-KW"/>
</dbReference>
<feature type="binding site" evidence="7">
    <location>
        <begin position="300"/>
        <end position="304"/>
    </location>
    <ligand>
        <name>FMN</name>
        <dbReference type="ChEBI" id="CHEBI:58210"/>
    </ligand>
</feature>
<dbReference type="PANTHER" id="PTHR10578:SF149">
    <property type="entry name" value="2-HYDROXYACID OXIDASE 2"/>
    <property type="match status" value="1"/>
</dbReference>
<evidence type="ECO:0000313" key="9">
    <source>
        <dbReference type="EMBL" id="KAF4307869.1"/>
    </source>
</evidence>
<comment type="similarity">
    <text evidence="3">Belongs to the FMN-dependent alpha-hydroxy acid dehydrogenase family.</text>
</comment>
<dbReference type="GO" id="GO:0005737">
    <property type="term" value="C:cytoplasm"/>
    <property type="evidence" value="ECO:0007669"/>
    <property type="project" value="UniProtKB-ARBA"/>
</dbReference>
<dbReference type="OrthoDB" id="1925334at2759"/>
<evidence type="ECO:0000313" key="10">
    <source>
        <dbReference type="Proteomes" id="UP000572817"/>
    </source>
</evidence>
<feature type="binding site" evidence="7">
    <location>
        <position position="145"/>
    </location>
    <ligand>
        <name>FMN</name>
        <dbReference type="ChEBI" id="CHEBI:58210"/>
    </ligand>
</feature>